<sequence length="168" mass="19003">MSTQTMAEYRQLGKSGLRVSVPIFGAMSFGDRRWNSWVIEEEQELELLPYCEYKGIGVVAYSPLLTGLLARPVGAETDRSKATIGSPFEKKLRESDSKIVRRVEELAQKKSWSMSHVALAWVASKTTSPIVGLSKVERLDQSITTGKVLSDEDIKYLEELYEIQRPRF</sequence>
<protein>
    <recommendedName>
        <fullName evidence="1">NADP-dependent oxidoreductase domain-containing protein</fullName>
    </recommendedName>
</protein>
<dbReference type="EMBL" id="AYKW01000034">
    <property type="protein sequence ID" value="PIL27197.1"/>
    <property type="molecule type" value="Genomic_DNA"/>
</dbReference>
<dbReference type="InterPro" id="IPR023210">
    <property type="entry name" value="NADP_OxRdtase_dom"/>
</dbReference>
<dbReference type="AlphaFoldDB" id="A0A2G8S0C5"/>
<organism evidence="2 3">
    <name type="scientific">Ganoderma sinense ZZ0214-1</name>
    <dbReference type="NCBI Taxonomy" id="1077348"/>
    <lineage>
        <taxon>Eukaryota</taxon>
        <taxon>Fungi</taxon>
        <taxon>Dikarya</taxon>
        <taxon>Basidiomycota</taxon>
        <taxon>Agaricomycotina</taxon>
        <taxon>Agaricomycetes</taxon>
        <taxon>Polyporales</taxon>
        <taxon>Polyporaceae</taxon>
        <taxon>Ganoderma</taxon>
    </lineage>
</organism>
<comment type="caution">
    <text evidence="2">The sequence shown here is derived from an EMBL/GenBank/DDBJ whole genome shotgun (WGS) entry which is preliminary data.</text>
</comment>
<evidence type="ECO:0000313" key="2">
    <source>
        <dbReference type="EMBL" id="PIL27197.1"/>
    </source>
</evidence>
<dbReference type="Gene3D" id="3.20.20.100">
    <property type="entry name" value="NADP-dependent oxidoreductase domain"/>
    <property type="match status" value="1"/>
</dbReference>
<dbReference type="PANTHER" id="PTHR43364:SF15">
    <property type="entry name" value="ARYL-ALCOHOL DEHYDROGENASE AAD16-RELATED"/>
    <property type="match status" value="1"/>
</dbReference>
<dbReference type="InterPro" id="IPR050523">
    <property type="entry name" value="AKR_Detox_Biosynth"/>
</dbReference>
<reference evidence="2 3" key="1">
    <citation type="journal article" date="2015" name="Sci. Rep.">
        <title>Chromosome-level genome map provides insights into diverse defense mechanisms in the medicinal fungus Ganoderma sinense.</title>
        <authorList>
            <person name="Zhu Y."/>
            <person name="Xu J."/>
            <person name="Sun C."/>
            <person name="Zhou S."/>
            <person name="Xu H."/>
            <person name="Nelson D.R."/>
            <person name="Qian J."/>
            <person name="Song J."/>
            <person name="Luo H."/>
            <person name="Xiang L."/>
            <person name="Li Y."/>
            <person name="Xu Z."/>
            <person name="Ji A."/>
            <person name="Wang L."/>
            <person name="Lu S."/>
            <person name="Hayward A."/>
            <person name="Sun W."/>
            <person name="Li X."/>
            <person name="Schwartz D.C."/>
            <person name="Wang Y."/>
            <person name="Chen S."/>
        </authorList>
    </citation>
    <scope>NUCLEOTIDE SEQUENCE [LARGE SCALE GENOMIC DNA]</scope>
    <source>
        <strain evidence="2 3">ZZ0214-1</strain>
    </source>
</reference>
<name>A0A2G8S0C5_9APHY</name>
<evidence type="ECO:0000313" key="3">
    <source>
        <dbReference type="Proteomes" id="UP000230002"/>
    </source>
</evidence>
<dbReference type="STRING" id="1077348.A0A2G8S0C5"/>
<dbReference type="InterPro" id="IPR036812">
    <property type="entry name" value="NAD(P)_OxRdtase_dom_sf"/>
</dbReference>
<dbReference type="Pfam" id="PF00248">
    <property type="entry name" value="Aldo_ket_red"/>
    <property type="match status" value="1"/>
</dbReference>
<accession>A0A2G8S0C5</accession>
<dbReference type="Proteomes" id="UP000230002">
    <property type="component" value="Unassembled WGS sequence"/>
</dbReference>
<gene>
    <name evidence="2" type="ORF">GSI_10340</name>
</gene>
<dbReference type="OrthoDB" id="48988at2759"/>
<proteinExistence type="predicted"/>
<keyword evidence="3" id="KW-1185">Reference proteome</keyword>
<feature type="domain" description="NADP-dependent oxidoreductase" evidence="1">
    <location>
        <begin position="37"/>
        <end position="162"/>
    </location>
</feature>
<dbReference type="PANTHER" id="PTHR43364">
    <property type="entry name" value="NADH-SPECIFIC METHYLGLYOXAL REDUCTASE-RELATED"/>
    <property type="match status" value="1"/>
</dbReference>
<dbReference type="SUPFAM" id="SSF51430">
    <property type="entry name" value="NAD(P)-linked oxidoreductase"/>
    <property type="match status" value="1"/>
</dbReference>
<evidence type="ECO:0000259" key="1">
    <source>
        <dbReference type="Pfam" id="PF00248"/>
    </source>
</evidence>